<dbReference type="EMBL" id="KZ772794">
    <property type="protein sequence ID" value="PTQ30594.1"/>
    <property type="molecule type" value="Genomic_DNA"/>
</dbReference>
<evidence type="ECO:0000313" key="2">
    <source>
        <dbReference type="EMBL" id="PTQ30594.1"/>
    </source>
</evidence>
<keyword evidence="3" id="KW-1185">Reference proteome</keyword>
<protein>
    <submittedName>
        <fullName evidence="2">Uncharacterized protein</fullName>
    </submittedName>
</protein>
<feature type="compositionally biased region" description="Low complexity" evidence="1">
    <location>
        <begin position="87"/>
        <end position="96"/>
    </location>
</feature>
<feature type="compositionally biased region" description="Basic and acidic residues" evidence="1">
    <location>
        <begin position="68"/>
        <end position="79"/>
    </location>
</feature>
<organism evidence="2 3">
    <name type="scientific">Marchantia polymorpha</name>
    <name type="common">Common liverwort</name>
    <name type="synonym">Marchantia aquatica</name>
    <dbReference type="NCBI Taxonomy" id="3197"/>
    <lineage>
        <taxon>Eukaryota</taxon>
        <taxon>Viridiplantae</taxon>
        <taxon>Streptophyta</taxon>
        <taxon>Embryophyta</taxon>
        <taxon>Marchantiophyta</taxon>
        <taxon>Marchantiopsida</taxon>
        <taxon>Marchantiidae</taxon>
        <taxon>Marchantiales</taxon>
        <taxon>Marchantiaceae</taxon>
        <taxon>Marchantia</taxon>
    </lineage>
</organism>
<name>A0A2R6W9S0_MARPO</name>
<feature type="region of interest" description="Disordered" evidence="1">
    <location>
        <begin position="56"/>
        <end position="111"/>
    </location>
</feature>
<feature type="region of interest" description="Disordered" evidence="1">
    <location>
        <begin position="287"/>
        <end position="310"/>
    </location>
</feature>
<dbReference type="AlphaFoldDB" id="A0A2R6W9S0"/>
<evidence type="ECO:0000313" key="3">
    <source>
        <dbReference type="Proteomes" id="UP000244005"/>
    </source>
</evidence>
<sequence length="440" mass="49940">MWRNLQTKQHNFRRTRSRHSANFWKMMPKQRRLRGITVPDYARATAVWHLGKIDSHSRSISQPHHLVKVGDVKRSDHYKVPRRLRGGESSSEAGGHSPPPPPPPRCTRGSGACFSKQLITIQEQDDLQSRVSPRSANGVAPRAPSSPHKKLLLRPRALSPQLVRESNLGTCSRPRNERSASRSQGSGLAAFPPRHDFLPLYQPLRRTFSAAPPPPSSWLSPPDPFTRRAPDPGQRLGCRRSPKGDLRQSVGGWVAVRKSPWGWGERHLARRPPSTIVPYGAVQWDSRRTDGRRARRTRLTERPGRTRGRKELRSFRQWALRSNRVLVTRFPRRPRSKAASRCPRRVVDRPGIRSISPNDTVRSAFSAQALRLRVMPSEPRFPPFRISHALTNDVANSRFWVGLDPRNLNPRCLAHPFIECSFLSAKTSVTSTEGDAHFPR</sequence>
<dbReference type="Gramene" id="Mp2g16390.1">
    <property type="protein sequence ID" value="Mp2g16390.1.cds"/>
    <property type="gene ID" value="Mp2g16390"/>
</dbReference>
<feature type="region of interest" description="Disordered" evidence="1">
    <location>
        <begin position="124"/>
        <end position="194"/>
    </location>
</feature>
<feature type="compositionally biased region" description="Pro residues" evidence="1">
    <location>
        <begin position="211"/>
        <end position="224"/>
    </location>
</feature>
<dbReference type="Proteomes" id="UP000244005">
    <property type="component" value="Unassembled WGS sequence"/>
</dbReference>
<accession>A0A2R6W9S0</accession>
<proteinExistence type="predicted"/>
<gene>
    <name evidence="2" type="ORF">MARPO_0122s0025</name>
</gene>
<evidence type="ECO:0000256" key="1">
    <source>
        <dbReference type="SAM" id="MobiDB-lite"/>
    </source>
</evidence>
<reference evidence="3" key="1">
    <citation type="journal article" date="2017" name="Cell">
        <title>Insights into land plant evolution garnered from the Marchantia polymorpha genome.</title>
        <authorList>
            <person name="Bowman J.L."/>
            <person name="Kohchi T."/>
            <person name="Yamato K.T."/>
            <person name="Jenkins J."/>
            <person name="Shu S."/>
            <person name="Ishizaki K."/>
            <person name="Yamaoka S."/>
            <person name="Nishihama R."/>
            <person name="Nakamura Y."/>
            <person name="Berger F."/>
            <person name="Adam C."/>
            <person name="Aki S.S."/>
            <person name="Althoff F."/>
            <person name="Araki T."/>
            <person name="Arteaga-Vazquez M.A."/>
            <person name="Balasubrmanian S."/>
            <person name="Barry K."/>
            <person name="Bauer D."/>
            <person name="Boehm C.R."/>
            <person name="Briginshaw L."/>
            <person name="Caballero-Perez J."/>
            <person name="Catarino B."/>
            <person name="Chen F."/>
            <person name="Chiyoda S."/>
            <person name="Chovatia M."/>
            <person name="Davies K.M."/>
            <person name="Delmans M."/>
            <person name="Demura T."/>
            <person name="Dierschke T."/>
            <person name="Dolan L."/>
            <person name="Dorantes-Acosta A.E."/>
            <person name="Eklund D.M."/>
            <person name="Florent S.N."/>
            <person name="Flores-Sandoval E."/>
            <person name="Fujiyama A."/>
            <person name="Fukuzawa H."/>
            <person name="Galik B."/>
            <person name="Grimanelli D."/>
            <person name="Grimwood J."/>
            <person name="Grossniklaus U."/>
            <person name="Hamada T."/>
            <person name="Haseloff J."/>
            <person name="Hetherington A.J."/>
            <person name="Higo A."/>
            <person name="Hirakawa Y."/>
            <person name="Hundley H.N."/>
            <person name="Ikeda Y."/>
            <person name="Inoue K."/>
            <person name="Inoue S.I."/>
            <person name="Ishida S."/>
            <person name="Jia Q."/>
            <person name="Kakita M."/>
            <person name="Kanazawa T."/>
            <person name="Kawai Y."/>
            <person name="Kawashima T."/>
            <person name="Kennedy M."/>
            <person name="Kinose K."/>
            <person name="Kinoshita T."/>
            <person name="Kohara Y."/>
            <person name="Koide E."/>
            <person name="Komatsu K."/>
            <person name="Kopischke S."/>
            <person name="Kubo M."/>
            <person name="Kyozuka J."/>
            <person name="Lagercrantz U."/>
            <person name="Lin S.S."/>
            <person name="Lindquist E."/>
            <person name="Lipzen A.M."/>
            <person name="Lu C.W."/>
            <person name="De Luna E."/>
            <person name="Martienssen R.A."/>
            <person name="Minamino N."/>
            <person name="Mizutani M."/>
            <person name="Mizutani M."/>
            <person name="Mochizuki N."/>
            <person name="Monte I."/>
            <person name="Mosher R."/>
            <person name="Nagasaki H."/>
            <person name="Nakagami H."/>
            <person name="Naramoto S."/>
            <person name="Nishitani K."/>
            <person name="Ohtani M."/>
            <person name="Okamoto T."/>
            <person name="Okumura M."/>
            <person name="Phillips J."/>
            <person name="Pollak B."/>
            <person name="Reinders A."/>
            <person name="Rovekamp M."/>
            <person name="Sano R."/>
            <person name="Sawa S."/>
            <person name="Schmid M.W."/>
            <person name="Shirakawa M."/>
            <person name="Solano R."/>
            <person name="Spunde A."/>
            <person name="Suetsugu N."/>
            <person name="Sugano S."/>
            <person name="Sugiyama A."/>
            <person name="Sun R."/>
            <person name="Suzuki Y."/>
            <person name="Takenaka M."/>
            <person name="Takezawa D."/>
            <person name="Tomogane H."/>
            <person name="Tsuzuki M."/>
            <person name="Ueda T."/>
            <person name="Umeda M."/>
            <person name="Ward J.M."/>
            <person name="Watanabe Y."/>
            <person name="Yazaki K."/>
            <person name="Yokoyama R."/>
            <person name="Yoshitake Y."/>
            <person name="Yotsui I."/>
            <person name="Zachgo S."/>
            <person name="Schmutz J."/>
        </authorList>
    </citation>
    <scope>NUCLEOTIDE SEQUENCE [LARGE SCALE GENOMIC DNA]</scope>
    <source>
        <strain evidence="3">Tak-1</strain>
    </source>
</reference>
<feature type="region of interest" description="Disordered" evidence="1">
    <location>
        <begin position="206"/>
        <end position="245"/>
    </location>
</feature>